<dbReference type="InterPro" id="IPR013524">
    <property type="entry name" value="Runt_dom"/>
</dbReference>
<evidence type="ECO:0000256" key="4">
    <source>
        <dbReference type="ARBA" id="ARBA00023242"/>
    </source>
</evidence>
<keyword evidence="4" id="KW-0539">Nucleus</keyword>
<comment type="caution">
    <text evidence="7">The sequence shown here is derived from an EMBL/GenBank/DDBJ whole genome shotgun (WGS) entry which is preliminary data.</text>
</comment>
<dbReference type="OrthoDB" id="10029800at2759"/>
<feature type="compositionally biased region" description="Low complexity" evidence="5">
    <location>
        <begin position="353"/>
        <end position="377"/>
    </location>
</feature>
<keyword evidence="2" id="KW-0805">Transcription regulation</keyword>
<dbReference type="PRINTS" id="PR00967">
    <property type="entry name" value="ONCOGENEAML1"/>
</dbReference>
<feature type="compositionally biased region" description="Basic residues" evidence="5">
    <location>
        <begin position="398"/>
        <end position="408"/>
    </location>
</feature>
<evidence type="ECO:0000256" key="5">
    <source>
        <dbReference type="SAM" id="MobiDB-lite"/>
    </source>
</evidence>
<evidence type="ECO:0000256" key="1">
    <source>
        <dbReference type="ARBA" id="ARBA00004123"/>
    </source>
</evidence>
<sequence>MHIPFKNPLLSQLAQVDRDSDDDHVDVDVDGDVVEREEESHLNNRHETQFLRGSTFLGGFDFGYSGEMGTEILENGGHHHFHQQQQQQQHPGGGGGLGGGGYFPQDYMDFANGGGELVQTGSPNLLCSALPTHWRSNKSLPVAFKVVALDEIEDGTLVTVKAGNDDNFCGELRNCTAIMKNHIAKFNDLRFVGRSGRGKSFSLTIIVQARPVMVASYMKAIKVTVDGPREPRTKTSHGGMFPLLGAPWLDPAAAYMAYNWECLRRQEALLSIQHHPHPPPSTPGGSTPPFPPPPLPPQLPKLPGSSPSGPLATLGSHHLPDGFTSPHPLLRHANIPPHLHLTSPPMPLLGTFRSPSSTSPQNGSGSNSSLNNNNNNNNHHHRHTHHNNNNNNVNLRPKSSHNHHHHQKSSSSPSNSSTISSDSAGNGSDDDVGKETKVKSIPMTAPTGNGTNNNNNNKSIKPKDLNSGGVGPTKSCTVTSSAPTKGVWRPY</sequence>
<feature type="region of interest" description="Disordered" evidence="5">
    <location>
        <begin position="79"/>
        <end position="98"/>
    </location>
</feature>
<evidence type="ECO:0000256" key="2">
    <source>
        <dbReference type="ARBA" id="ARBA00023015"/>
    </source>
</evidence>
<feature type="compositionally biased region" description="Low complexity" evidence="5">
    <location>
        <begin position="447"/>
        <end position="457"/>
    </location>
</feature>
<keyword evidence="8" id="KW-1185">Reference proteome</keyword>
<evidence type="ECO:0000256" key="3">
    <source>
        <dbReference type="ARBA" id="ARBA00023163"/>
    </source>
</evidence>
<dbReference type="PANTHER" id="PTHR11950">
    <property type="entry name" value="RUNT RELATED"/>
    <property type="match status" value="1"/>
</dbReference>
<name>A0A226E227_FOLCA</name>
<accession>A0A226E227</accession>
<evidence type="ECO:0000259" key="6">
    <source>
        <dbReference type="PROSITE" id="PS51062"/>
    </source>
</evidence>
<dbReference type="STRING" id="158441.A0A226E227"/>
<evidence type="ECO:0000313" key="8">
    <source>
        <dbReference type="Proteomes" id="UP000198287"/>
    </source>
</evidence>
<dbReference type="InterPro" id="IPR008967">
    <property type="entry name" value="p53-like_TF_DNA-bd_sf"/>
</dbReference>
<protein>
    <submittedName>
        <fullName evidence="7">Segmentation protein Runt</fullName>
    </submittedName>
</protein>
<dbReference type="EMBL" id="LNIX01000008">
    <property type="protein sequence ID" value="OXA51084.1"/>
    <property type="molecule type" value="Genomic_DNA"/>
</dbReference>
<feature type="compositionally biased region" description="Pro residues" evidence="5">
    <location>
        <begin position="278"/>
        <end position="300"/>
    </location>
</feature>
<dbReference type="GO" id="GO:0005524">
    <property type="term" value="F:ATP binding"/>
    <property type="evidence" value="ECO:0007669"/>
    <property type="project" value="InterPro"/>
</dbReference>
<dbReference type="Proteomes" id="UP000198287">
    <property type="component" value="Unassembled WGS sequence"/>
</dbReference>
<feature type="compositionally biased region" description="Polar residues" evidence="5">
    <location>
        <begin position="474"/>
        <end position="483"/>
    </location>
</feature>
<dbReference type="Gene3D" id="2.60.40.720">
    <property type="match status" value="1"/>
</dbReference>
<comment type="subcellular location">
    <subcellularLocation>
        <location evidence="1">Nucleus</location>
    </subcellularLocation>
</comment>
<gene>
    <name evidence="7" type="ORF">Fcan01_14424</name>
</gene>
<dbReference type="GO" id="GO:0000978">
    <property type="term" value="F:RNA polymerase II cis-regulatory region sequence-specific DNA binding"/>
    <property type="evidence" value="ECO:0007669"/>
    <property type="project" value="TreeGrafter"/>
</dbReference>
<feature type="domain" description="Runt" evidence="6">
    <location>
        <begin position="105"/>
        <end position="233"/>
    </location>
</feature>
<keyword evidence="3" id="KW-0804">Transcription</keyword>
<dbReference type="InterPro" id="IPR012346">
    <property type="entry name" value="p53/RUNT-type_TF_DNA-bd_sf"/>
</dbReference>
<dbReference type="Pfam" id="PF00853">
    <property type="entry name" value="Runt"/>
    <property type="match status" value="1"/>
</dbReference>
<dbReference type="PROSITE" id="PS51062">
    <property type="entry name" value="RUNT"/>
    <property type="match status" value="1"/>
</dbReference>
<proteinExistence type="predicted"/>
<feature type="region of interest" description="Disordered" evidence="5">
    <location>
        <begin position="273"/>
        <end position="491"/>
    </location>
</feature>
<organism evidence="7 8">
    <name type="scientific">Folsomia candida</name>
    <name type="common">Springtail</name>
    <dbReference type="NCBI Taxonomy" id="158441"/>
    <lineage>
        <taxon>Eukaryota</taxon>
        <taxon>Metazoa</taxon>
        <taxon>Ecdysozoa</taxon>
        <taxon>Arthropoda</taxon>
        <taxon>Hexapoda</taxon>
        <taxon>Collembola</taxon>
        <taxon>Entomobryomorpha</taxon>
        <taxon>Isotomoidea</taxon>
        <taxon>Isotomidae</taxon>
        <taxon>Proisotominae</taxon>
        <taxon>Folsomia</taxon>
    </lineage>
</organism>
<dbReference type="InterPro" id="IPR000040">
    <property type="entry name" value="AML1_Runt"/>
</dbReference>
<dbReference type="GO" id="GO:0005634">
    <property type="term" value="C:nucleus"/>
    <property type="evidence" value="ECO:0007669"/>
    <property type="project" value="UniProtKB-SubCell"/>
</dbReference>
<dbReference type="PANTHER" id="PTHR11950:SF31">
    <property type="entry name" value="SEGMENTATION PROTEIN RUNT"/>
    <property type="match status" value="1"/>
</dbReference>
<evidence type="ECO:0000313" key="7">
    <source>
        <dbReference type="EMBL" id="OXA51084.1"/>
    </source>
</evidence>
<dbReference type="AlphaFoldDB" id="A0A226E227"/>
<feature type="compositionally biased region" description="Low complexity" evidence="5">
    <location>
        <begin position="301"/>
        <end position="315"/>
    </location>
</feature>
<dbReference type="SUPFAM" id="SSF49417">
    <property type="entry name" value="p53-like transcription factors"/>
    <property type="match status" value="1"/>
</dbReference>
<feature type="compositionally biased region" description="Low complexity" evidence="5">
    <location>
        <begin position="409"/>
        <end position="427"/>
    </location>
</feature>
<dbReference type="GO" id="GO:0000981">
    <property type="term" value="F:DNA-binding transcription factor activity, RNA polymerase II-specific"/>
    <property type="evidence" value="ECO:0007669"/>
    <property type="project" value="TreeGrafter"/>
</dbReference>
<reference evidence="7 8" key="1">
    <citation type="submission" date="2015-12" db="EMBL/GenBank/DDBJ databases">
        <title>The genome of Folsomia candida.</title>
        <authorList>
            <person name="Faddeeva A."/>
            <person name="Derks M.F."/>
            <person name="Anvar Y."/>
            <person name="Smit S."/>
            <person name="Van Straalen N."/>
            <person name="Roelofs D."/>
        </authorList>
    </citation>
    <scope>NUCLEOTIDE SEQUENCE [LARGE SCALE GENOMIC DNA]</scope>
    <source>
        <strain evidence="7 8">VU population</strain>
        <tissue evidence="7">Whole body</tissue>
    </source>
</reference>